<dbReference type="AlphaFoldDB" id="A0A1E7DQ76"/>
<dbReference type="EMBL" id="MAMP01000020">
    <property type="protein sequence ID" value="OES45199.1"/>
    <property type="molecule type" value="Genomic_DNA"/>
</dbReference>
<evidence type="ECO:0008006" key="3">
    <source>
        <dbReference type="Google" id="ProtNLM"/>
    </source>
</evidence>
<organism evidence="1 2">
    <name type="scientific">Domibacillus iocasae</name>
    <dbReference type="NCBI Taxonomy" id="1714016"/>
    <lineage>
        <taxon>Bacteria</taxon>
        <taxon>Bacillati</taxon>
        <taxon>Bacillota</taxon>
        <taxon>Bacilli</taxon>
        <taxon>Bacillales</taxon>
        <taxon>Bacillaceae</taxon>
        <taxon>Domibacillus</taxon>
    </lineage>
</organism>
<name>A0A1E7DQ76_9BACI</name>
<evidence type="ECO:0000313" key="2">
    <source>
        <dbReference type="Proteomes" id="UP000095658"/>
    </source>
</evidence>
<dbReference type="Proteomes" id="UP000095658">
    <property type="component" value="Unassembled WGS sequence"/>
</dbReference>
<dbReference type="RefSeq" id="WP_069938080.1">
    <property type="nucleotide sequence ID" value="NZ_MAMP01000020.1"/>
</dbReference>
<gene>
    <name evidence="1" type="ORF">BA724_04105</name>
</gene>
<keyword evidence="2" id="KW-1185">Reference proteome</keyword>
<dbReference type="OrthoDB" id="2919467at2"/>
<evidence type="ECO:0000313" key="1">
    <source>
        <dbReference type="EMBL" id="OES45199.1"/>
    </source>
</evidence>
<dbReference type="STRING" id="1714016.BA724_04105"/>
<accession>A0A1E7DQ76</accession>
<proteinExistence type="predicted"/>
<protein>
    <recommendedName>
        <fullName evidence="3">DUF4364 family protein</fullName>
    </recommendedName>
</protein>
<sequence>MGKKLPIKEQVLLAYYVQYYLENKPAVMYELHERMSENMKPAVYEIAMNDLFDQGLINGLEKIRHYDETDGQIIKPMITNEGILYINNILNIQSYASDGHKLEYVKNSLTTSGLELSIPIIEEYVNEAAAKK</sequence>
<comment type="caution">
    <text evidence="1">The sequence shown here is derived from an EMBL/GenBank/DDBJ whole genome shotgun (WGS) entry which is preliminary data.</text>
</comment>
<reference evidence="1 2" key="1">
    <citation type="submission" date="2016-06" db="EMBL/GenBank/DDBJ databases">
        <title>Domibacillus iocasae genome sequencing.</title>
        <authorList>
            <person name="Verma A."/>
            <person name="Pal Y."/>
            <person name="Ojha A.K."/>
            <person name="Krishnamurthi S."/>
        </authorList>
    </citation>
    <scope>NUCLEOTIDE SEQUENCE [LARGE SCALE GENOMIC DNA]</scope>
    <source>
        <strain evidence="1 2">DSM 29979</strain>
    </source>
</reference>